<keyword evidence="2 7" id="KW-0732">Signal</keyword>
<feature type="signal peptide" evidence="7">
    <location>
        <begin position="1"/>
        <end position="23"/>
    </location>
</feature>
<dbReference type="Gene3D" id="3.40.190.10">
    <property type="entry name" value="Periplasmic binding protein-like II"/>
    <property type="match status" value="2"/>
</dbReference>
<keyword evidence="9" id="KW-1185">Reference proteome</keyword>
<evidence type="ECO:0000256" key="7">
    <source>
        <dbReference type="SAM" id="SignalP"/>
    </source>
</evidence>
<evidence type="ECO:0000256" key="2">
    <source>
        <dbReference type="ARBA" id="ARBA00022729"/>
    </source>
</evidence>
<evidence type="ECO:0000256" key="5">
    <source>
        <dbReference type="ARBA" id="ARBA00023288"/>
    </source>
</evidence>
<gene>
    <name evidence="8" type="ORF">MJB10_03910</name>
</gene>
<proteinExistence type="predicted"/>
<evidence type="ECO:0000313" key="8">
    <source>
        <dbReference type="EMBL" id="WNR45291.1"/>
    </source>
</evidence>
<evidence type="ECO:0000256" key="1">
    <source>
        <dbReference type="ARBA" id="ARBA00022475"/>
    </source>
</evidence>
<reference evidence="8" key="1">
    <citation type="submission" date="2022-02" db="EMBL/GenBank/DDBJ databases">
        <title>Paenibacillus sp. MBLB1832 Whole Genome Shotgun Sequencing.</title>
        <authorList>
            <person name="Hwang C.Y."/>
            <person name="Cho E.-S."/>
            <person name="Seo M.-J."/>
        </authorList>
    </citation>
    <scope>NUCLEOTIDE SEQUENCE</scope>
    <source>
        <strain evidence="8">MBLB1832</strain>
    </source>
</reference>
<evidence type="ECO:0000313" key="9">
    <source>
        <dbReference type="Proteomes" id="UP001304650"/>
    </source>
</evidence>
<evidence type="ECO:0000256" key="3">
    <source>
        <dbReference type="ARBA" id="ARBA00023136"/>
    </source>
</evidence>
<keyword evidence="3" id="KW-0472">Membrane</keyword>
<dbReference type="RefSeq" id="WP_314801916.1">
    <property type="nucleotide sequence ID" value="NZ_CP130319.1"/>
</dbReference>
<dbReference type="PROSITE" id="PS51257">
    <property type="entry name" value="PROKAR_LIPOPROTEIN"/>
    <property type="match status" value="1"/>
</dbReference>
<organism evidence="8 9">
    <name type="scientific">Paenibacillus roseopurpureus</name>
    <dbReference type="NCBI Taxonomy" id="2918901"/>
    <lineage>
        <taxon>Bacteria</taxon>
        <taxon>Bacillati</taxon>
        <taxon>Bacillota</taxon>
        <taxon>Bacilli</taxon>
        <taxon>Bacillales</taxon>
        <taxon>Paenibacillaceae</taxon>
        <taxon>Paenibacillus</taxon>
    </lineage>
</organism>
<keyword evidence="5" id="KW-0449">Lipoprotein</keyword>
<dbReference type="InterPro" id="IPR006059">
    <property type="entry name" value="SBP"/>
</dbReference>
<feature type="compositionally biased region" description="Basic and acidic residues" evidence="6">
    <location>
        <begin position="29"/>
        <end position="40"/>
    </location>
</feature>
<evidence type="ECO:0000256" key="6">
    <source>
        <dbReference type="SAM" id="MobiDB-lite"/>
    </source>
</evidence>
<protein>
    <submittedName>
        <fullName evidence="8">Extracellular solute-binding protein</fullName>
    </submittedName>
</protein>
<dbReference type="SUPFAM" id="SSF53850">
    <property type="entry name" value="Periplasmic binding protein-like II"/>
    <property type="match status" value="1"/>
</dbReference>
<feature type="chain" id="PRO_5041655592" evidence="7">
    <location>
        <begin position="24"/>
        <end position="526"/>
    </location>
</feature>
<keyword evidence="1" id="KW-1003">Cell membrane</keyword>
<dbReference type="AlphaFoldDB" id="A0AA96RLE5"/>
<keyword evidence="4" id="KW-0564">Palmitate</keyword>
<sequence>MPNKWKKTGVMGLAVMMMAGVFAGCGTSDTDKTDTAKSKEGMASPTASANSAATQMPIVKDKLTLDFFIKDHATKPITGNEPPFVELEKRTNIHFNFIKTADGFEDKFKITLASGKLPDIMQSTSINDAKRYGMEGAFLPLDDLLKKFGPNILKVMKDRGIEKDVRAADGKIYGIPLINPEGIAHSYMVRQDWLDKLNLKAPNTLDEYYNMLKAFRDNQLAGKDTIPLSIFASGAGGIYAIHNIMEAYNSNYEFMVKDNKYVYGPAEPGAKDAYAYVNKLYAEKLLDPEFGLLSKKQWEGKVSTGNVGSIIYDSARTDFFTDVLKKDKPGAKMVAVAPLQGPDGKRHIMQPNLFGNLVVLGKDTKNAEAAVKFFNYMFSDEGSMLLSFGLENDSYVMKDGKPQYTDKMYEADGLFKYGIGRVLPFNPNPAMPEQQRKGTLTADAIKLQAPYWVKSNPTLNFIDEENDIIKSKSTGVNDVRDKYFLRFVMGEEPFTNWDKYVNDLKKAGLDDLLKVYNDAYQRYLKN</sequence>
<evidence type="ECO:0000256" key="4">
    <source>
        <dbReference type="ARBA" id="ARBA00023139"/>
    </source>
</evidence>
<dbReference type="Proteomes" id="UP001304650">
    <property type="component" value="Chromosome"/>
</dbReference>
<name>A0AA96RLE5_9BACL</name>
<dbReference type="KEGG" id="proo:MJB10_03910"/>
<dbReference type="Pfam" id="PF01547">
    <property type="entry name" value="SBP_bac_1"/>
    <property type="match status" value="1"/>
</dbReference>
<accession>A0AA96RLE5</accession>
<dbReference type="EMBL" id="CP130319">
    <property type="protein sequence ID" value="WNR45291.1"/>
    <property type="molecule type" value="Genomic_DNA"/>
</dbReference>
<dbReference type="PANTHER" id="PTHR43649:SF33">
    <property type="entry name" value="POLYGALACTURONAN_RHAMNOGALACTURONAN-BINDING PROTEIN YTCQ"/>
    <property type="match status" value="1"/>
</dbReference>
<feature type="region of interest" description="Disordered" evidence="6">
    <location>
        <begin position="29"/>
        <end position="51"/>
    </location>
</feature>
<dbReference type="PANTHER" id="PTHR43649">
    <property type="entry name" value="ARABINOSE-BINDING PROTEIN-RELATED"/>
    <property type="match status" value="1"/>
</dbReference>
<dbReference type="InterPro" id="IPR050490">
    <property type="entry name" value="Bact_solute-bd_prot1"/>
</dbReference>